<protein>
    <submittedName>
        <fullName evidence="1">Uncharacterized protein</fullName>
    </submittedName>
</protein>
<dbReference type="Proteomes" id="UP000241462">
    <property type="component" value="Unassembled WGS sequence"/>
</dbReference>
<dbReference type="InParanoid" id="A0A2T3AFF4"/>
<gene>
    <name evidence="1" type="ORF">BD289DRAFT_136249</name>
</gene>
<name>A0A2T3AFF4_9PEZI</name>
<keyword evidence="2" id="KW-1185">Reference proteome</keyword>
<accession>A0A2T3AFF4</accession>
<dbReference type="AlphaFoldDB" id="A0A2T3AFF4"/>
<reference evidence="1 2" key="1">
    <citation type="journal article" date="2018" name="Mycol. Prog.">
        <title>Coniella lustricola, a new species from submerged detritus.</title>
        <authorList>
            <person name="Raudabaugh D.B."/>
            <person name="Iturriaga T."/>
            <person name="Carver A."/>
            <person name="Mondo S."/>
            <person name="Pangilinan J."/>
            <person name="Lipzen A."/>
            <person name="He G."/>
            <person name="Amirebrahimi M."/>
            <person name="Grigoriev I.V."/>
            <person name="Miller A.N."/>
        </authorList>
    </citation>
    <scope>NUCLEOTIDE SEQUENCE [LARGE SCALE GENOMIC DNA]</scope>
    <source>
        <strain evidence="1 2">B22-T-1</strain>
    </source>
</reference>
<organism evidence="1 2">
    <name type="scientific">Coniella lustricola</name>
    <dbReference type="NCBI Taxonomy" id="2025994"/>
    <lineage>
        <taxon>Eukaryota</taxon>
        <taxon>Fungi</taxon>
        <taxon>Dikarya</taxon>
        <taxon>Ascomycota</taxon>
        <taxon>Pezizomycotina</taxon>
        <taxon>Sordariomycetes</taxon>
        <taxon>Sordariomycetidae</taxon>
        <taxon>Diaporthales</taxon>
        <taxon>Schizoparmaceae</taxon>
        <taxon>Coniella</taxon>
    </lineage>
</organism>
<evidence type="ECO:0000313" key="1">
    <source>
        <dbReference type="EMBL" id="PSR94526.1"/>
    </source>
</evidence>
<evidence type="ECO:0000313" key="2">
    <source>
        <dbReference type="Proteomes" id="UP000241462"/>
    </source>
</evidence>
<proteinExistence type="predicted"/>
<dbReference type="EMBL" id="KZ678397">
    <property type="protein sequence ID" value="PSR94526.1"/>
    <property type="molecule type" value="Genomic_DNA"/>
</dbReference>
<sequence>MTTTTTLPRPAPRPLIKSFSKWCPRKCRLINTSSNTRSLHTTISTSTSTSRDRLPHGRRLSKRLIASCRSGITRELGVVVLPGAVMSHTSRLGRKGCRKRWLYDLQISPSFCEQHSWMNRKQDAELSGHVRGKSSVEWLWFSLYTKPISSKKGGGGWFFLPFFFLL</sequence>